<evidence type="ECO:0000313" key="2">
    <source>
        <dbReference type="EMBL" id="SDI06352.1"/>
    </source>
</evidence>
<dbReference type="RefSeq" id="WP_091583908.1">
    <property type="nucleotide sequence ID" value="NZ_FNDU01000004.1"/>
</dbReference>
<reference evidence="2 3" key="1">
    <citation type="submission" date="2016-10" db="EMBL/GenBank/DDBJ databases">
        <authorList>
            <person name="de Groot N.N."/>
        </authorList>
    </citation>
    <scope>NUCLEOTIDE SEQUENCE [LARGE SCALE GENOMIC DNA]</scope>
    <source>
        <strain evidence="3">P4B,CCM 7963,CECT 7998,DSM 25260,IBRC-M 10614,KCTC 13821</strain>
    </source>
</reference>
<keyword evidence="3" id="KW-1185">Reference proteome</keyword>
<dbReference type="EMBL" id="FNDU01000004">
    <property type="protein sequence ID" value="SDI06352.1"/>
    <property type="molecule type" value="Genomic_DNA"/>
</dbReference>
<dbReference type="GO" id="GO:0016491">
    <property type="term" value="F:oxidoreductase activity"/>
    <property type="evidence" value="ECO:0007669"/>
    <property type="project" value="UniProtKB-KW"/>
</dbReference>
<gene>
    <name evidence="2" type="ORF">SAMN05216352_104272</name>
</gene>
<dbReference type="Proteomes" id="UP000199017">
    <property type="component" value="Unassembled WGS sequence"/>
</dbReference>
<dbReference type="GO" id="GO:0051536">
    <property type="term" value="F:iron-sulfur cluster binding"/>
    <property type="evidence" value="ECO:0007669"/>
    <property type="project" value="InterPro"/>
</dbReference>
<dbReference type="InterPro" id="IPR036010">
    <property type="entry name" value="2Fe-2S_ferredoxin-like_sf"/>
</dbReference>
<dbReference type="InterPro" id="IPR001041">
    <property type="entry name" value="2Fe-2S_ferredoxin-type"/>
</dbReference>
<protein>
    <submittedName>
        <fullName evidence="2">Sarcosine oxidase subunit alpha</fullName>
    </submittedName>
</protein>
<dbReference type="STRING" id="930129.SAMN05216352_104272"/>
<dbReference type="OrthoDB" id="573392at2"/>
<dbReference type="CDD" id="cd00207">
    <property type="entry name" value="fer2"/>
    <property type="match status" value="1"/>
</dbReference>
<keyword evidence="1" id="KW-0560">Oxidoreductase</keyword>
<sequence length="111" mass="12541">MDNRIKHHPILGDLNHCSYFTFDFDGKTINAREGETVAAALLANEIRTLRRHEATGNPRGFYCNIGHCFECRVEVDGQHGVRACMTLAKKGMSIRSLHSLPKPFQKGKWSN</sequence>
<organism evidence="2 3">
    <name type="scientific">Alteribacillus bidgolensis</name>
    <dbReference type="NCBI Taxonomy" id="930129"/>
    <lineage>
        <taxon>Bacteria</taxon>
        <taxon>Bacillati</taxon>
        <taxon>Bacillota</taxon>
        <taxon>Bacilli</taxon>
        <taxon>Bacillales</taxon>
        <taxon>Bacillaceae</taxon>
        <taxon>Alteribacillus</taxon>
    </lineage>
</organism>
<dbReference type="AlphaFoldDB" id="A0A1G8HIG2"/>
<dbReference type="InterPro" id="IPR042204">
    <property type="entry name" value="2Fe-2S-bd_N"/>
</dbReference>
<proteinExistence type="predicted"/>
<dbReference type="Gene3D" id="3.10.20.440">
    <property type="entry name" value="2Fe-2S iron-sulphur cluster binding domain, sarcosine oxidase, alpha subunit, N-terminal domain"/>
    <property type="match status" value="1"/>
</dbReference>
<accession>A0A1G8HIG2</accession>
<evidence type="ECO:0000313" key="3">
    <source>
        <dbReference type="Proteomes" id="UP000199017"/>
    </source>
</evidence>
<evidence type="ECO:0000256" key="1">
    <source>
        <dbReference type="ARBA" id="ARBA00023002"/>
    </source>
</evidence>
<name>A0A1G8HIG2_9BACI</name>
<dbReference type="SUPFAM" id="SSF54292">
    <property type="entry name" value="2Fe-2S ferredoxin-like"/>
    <property type="match status" value="1"/>
</dbReference>
<dbReference type="Pfam" id="PF13510">
    <property type="entry name" value="Fer2_4"/>
    <property type="match status" value="1"/>
</dbReference>